<evidence type="ECO:0000256" key="1">
    <source>
        <dbReference type="SAM" id="MobiDB-lite"/>
    </source>
</evidence>
<evidence type="ECO:0000313" key="3">
    <source>
        <dbReference type="Proteomes" id="UP000240500"/>
    </source>
</evidence>
<evidence type="ECO:0008006" key="4">
    <source>
        <dbReference type="Google" id="ProtNLM"/>
    </source>
</evidence>
<dbReference type="Proteomes" id="UP000240500">
    <property type="component" value="Chromosome 6"/>
</dbReference>
<sequence>MNNKGRSKKEKYLYNQYDQCYDIFLKKNDITNIVIPEKKSEVTNTHIEFEQKKEKRKEKYPYRIIRIIKSHENDDIVFYSVKKINKIYKKKNIYKINKLYRINKIEKYNSFINSYEHILKDIYLKKKKNSLPSNNIYNILSIIDKDEEENVTCILKKNHIYNFLKYNNFIILAFQIRKKYNKSKKIIKSFRKFNYFILNKCLIENYKDHYNNKNNISLECKNNIEYHNTIYDYNKKTQKFYNHLNKQNDHLIYKECNSYKNILKDQNKITHDHNDSKNIQTFNFPLIYTLINNIKCISNYKYIIEKKLCYECYSKIKLNKIKEKKKENTNDMNDHTYVNINEYMKRKKKEKKSGDIKNIYPNKLNRNEQNKKLTNSYIFTYGFYSKKGKYHQNEDCSSHTLFSSYKIFKQIKKFYTNIKKRKYSFFQELMKVFHQTHIENTKNNSNKMKNKKTHLINPDTYYHNDYMKLSKVYVKVCNPFFFISLKKPKKNQDTNKTYPYDIISNYFCDNLDEEEYKGEHIKNKIKQKKDYSNKQKRNQSNGQQNDYIDNHNSGHKNILYNNNTNNIKKVFNKKQIISNKINSYNNKTNVLNYKVKELTNLMNNNEGYYYCTYDNNIRRRHKYIFTCKNCKKKEFINKNKYVHVNYLKYLFNKKSYLNKKQYEPQKYFLYNKYNIYDDNLFDLLNEKNNSTNSDEFEFLKFHKKKKKKKKIQNDNPNNYNYNYNHNYGHVIRYKKKNIICRETDRNDMHKEKCFNDEHVIEGEHYFKKHKKSNMLSLKNYFIKCKTCRRLYKYDNLINEDILNMYRRDSILMSPLIFNRSPSMLRSLLLSCYKNKNRKNLKYYIMNSLYIQTCRKARKEIKKDVTKENKKKSPIIENYYDNINICDTICHGAMSNASYYYSDLEVYKKDHVGKCLEKKLKTCLLINKLNNYHRSNSCNIRRDQTNGMESFNMYKVGYMNNYYMTKDILYIENKDVHNKPVDNKYIPCVIRKDNLSNKEMLFNYIKGKNRIHSLYDHYDIHLFTICDGHSSCHTSSFLIKNIHKIFYYLLIHTFFNIYMSLKLIHPFLDLLYYKMCMENNLKKCNGSCIINVFIRRNYIYVSNTGDSKCSLMTFNLDMYDYEDIIKKGENKKQKKGSKETKQKGTRMKGMKARLHREEDIINTQAETINCDDNIYDEKKTKDKDESNYESYKINIKSISYNELNAEHNCNNYSEYLRIYNLYMKQYDNEHNNYKMSAHNGYNTNVREDHTYNNLCVKKIDKNMCKNICCKNMNKNTNKTQHCDNHHSNNMYDNLKDTIFQINNFILKEKEETQINIGNIPNDIIKYNRLNGCLHPSRVIGDYDIKKRYNRIHNNILSNYSNVYKYNMNNINFYNNIHYLYKYKKCFDCGKNYVLNSYGKVNDINDLTFLKKQKQNLHMKNDDIIKKNVNINCNNNDNNTTNVHKNMIQFVNVYETDSKQNKNIHDNFYYIKENKNINNNYNNNNNNIRNITTHSNVIKVYKENLYNHNYSMDTQSNDNKKKKKNNFHFYPDEQLLPYLHFKPTNLNKNYVYKFDKKNFFHLLLIASDGVFEYINPYIILNIIKKHKSIYTKIQKIYYFYNNYIKYMNSTKYYLNYMTDHFLITSKECFELSRDIVRTTIRMGNYDDSSCFCIFLFPQFG</sequence>
<dbReference type="OrthoDB" id="380919at2759"/>
<proteinExistence type="predicted"/>
<accession>A0A2P9D934</accession>
<dbReference type="VEuPathDB" id="PlasmoDB:PRG01_0615600"/>
<organism evidence="2 3">
    <name type="scientific">Plasmodium reichenowi</name>
    <dbReference type="NCBI Taxonomy" id="5854"/>
    <lineage>
        <taxon>Eukaryota</taxon>
        <taxon>Sar</taxon>
        <taxon>Alveolata</taxon>
        <taxon>Apicomplexa</taxon>
        <taxon>Aconoidasida</taxon>
        <taxon>Haemosporida</taxon>
        <taxon>Plasmodiidae</taxon>
        <taxon>Plasmodium</taxon>
        <taxon>Plasmodium (Laverania)</taxon>
    </lineage>
</organism>
<dbReference type="VEuPathDB" id="PlasmoDB:PRCDC_0614600"/>
<dbReference type="InterPro" id="IPR036457">
    <property type="entry name" value="PPM-type-like_dom_sf"/>
</dbReference>
<gene>
    <name evidence="2" type="ORF">PRG01_0615600</name>
</gene>
<name>A0A2P9D934_PLARE</name>
<feature type="compositionally biased region" description="Basic and acidic residues" evidence="1">
    <location>
        <begin position="1129"/>
        <end position="1141"/>
    </location>
</feature>
<feature type="region of interest" description="Disordered" evidence="1">
    <location>
        <begin position="1129"/>
        <end position="1148"/>
    </location>
</feature>
<feature type="region of interest" description="Disordered" evidence="1">
    <location>
        <begin position="525"/>
        <end position="555"/>
    </location>
</feature>
<protein>
    <recommendedName>
        <fullName evidence="4">PPM-type phosphatase domain-containing protein</fullName>
    </recommendedName>
</protein>
<dbReference type="SUPFAM" id="SSF81606">
    <property type="entry name" value="PP2C-like"/>
    <property type="match status" value="2"/>
</dbReference>
<reference evidence="2 3" key="1">
    <citation type="submission" date="2016-09" db="EMBL/GenBank/DDBJ databases">
        <authorList>
            <consortium name="Pathogen Informatics"/>
        </authorList>
    </citation>
    <scope>NUCLEOTIDE SEQUENCE [LARGE SCALE GENOMIC DNA]</scope>
</reference>
<feature type="compositionally biased region" description="Polar residues" evidence="1">
    <location>
        <begin position="538"/>
        <end position="551"/>
    </location>
</feature>
<dbReference type="Gene3D" id="3.60.40.10">
    <property type="entry name" value="PPM-type phosphatase domain"/>
    <property type="match status" value="1"/>
</dbReference>
<evidence type="ECO:0000313" key="2">
    <source>
        <dbReference type="EMBL" id="SOV77503.1"/>
    </source>
</evidence>
<dbReference type="EMBL" id="LT969569">
    <property type="protein sequence ID" value="SOV77503.1"/>
    <property type="molecule type" value="Genomic_DNA"/>
</dbReference>